<dbReference type="Gene3D" id="1.10.260.40">
    <property type="entry name" value="lambda repressor-like DNA-binding domains"/>
    <property type="match status" value="1"/>
</dbReference>
<feature type="domain" description="HTH cro/C1-type" evidence="1">
    <location>
        <begin position="55"/>
        <end position="97"/>
    </location>
</feature>
<dbReference type="InterPro" id="IPR010982">
    <property type="entry name" value="Lambda_DNA-bd_dom_sf"/>
</dbReference>
<sequence>MNQKLKRLSRYDSADYLDGEDDIAAYLNAAADSDDGDGATIISALAAIARARGTSALAREVGITRQGLSKALSQGGNPTLATVTKIAKALNVRLGVRSDAALPSSPD</sequence>
<organism evidence="2 3">
    <name type="scientific">Sorlinia euscelidii</name>
    <dbReference type="NCBI Taxonomy" id="3081148"/>
    <lineage>
        <taxon>Bacteria</taxon>
        <taxon>Pseudomonadati</taxon>
        <taxon>Pseudomonadota</taxon>
        <taxon>Alphaproteobacteria</taxon>
        <taxon>Acetobacterales</taxon>
        <taxon>Acetobacteraceae</taxon>
        <taxon>Sorlinia</taxon>
    </lineage>
</organism>
<dbReference type="InterPro" id="IPR001387">
    <property type="entry name" value="Cro/C1-type_HTH"/>
</dbReference>
<dbReference type="PANTHER" id="PTHR40275">
    <property type="entry name" value="SSL7038 PROTEIN"/>
    <property type="match status" value="1"/>
</dbReference>
<dbReference type="PROSITE" id="PS50943">
    <property type="entry name" value="HTH_CROC1"/>
    <property type="match status" value="1"/>
</dbReference>
<reference evidence="2 3" key="1">
    <citation type="submission" date="2023-10" db="EMBL/GenBank/DDBJ databases">
        <title>Sorlinia euscelidii gen. nov., sp. nov., an acetic acid bacteria isolated from the gut of Euscelidius variegatus emitter.</title>
        <authorList>
            <person name="Michoud G."/>
            <person name="Marasco R."/>
            <person name="Seferji K."/>
            <person name="Gonella E."/>
            <person name="Garuglieri E."/>
            <person name="Alma A."/>
            <person name="Mapelli F."/>
            <person name="Borin S."/>
            <person name="Daffonchio D."/>
            <person name="Crotti E."/>
        </authorList>
    </citation>
    <scope>NUCLEOTIDE SEQUENCE [LARGE SCALE GENOMIC DNA]</scope>
    <source>
        <strain evidence="2 3">EV16P</strain>
    </source>
</reference>
<gene>
    <name evidence="2" type="ORF">DOFOFD_05895</name>
</gene>
<comment type="caution">
    <text evidence="2">The sequence shown here is derived from an EMBL/GenBank/DDBJ whole genome shotgun (WGS) entry which is preliminary data.</text>
</comment>
<dbReference type="SUPFAM" id="SSF47413">
    <property type="entry name" value="lambda repressor-like DNA-binding domains"/>
    <property type="match status" value="1"/>
</dbReference>
<dbReference type="RefSeq" id="WP_394819459.1">
    <property type="nucleotide sequence ID" value="NZ_JAWJZY010000002.1"/>
</dbReference>
<keyword evidence="3" id="KW-1185">Reference proteome</keyword>
<proteinExistence type="predicted"/>
<name>A0ABU7U0X8_9PROT</name>
<dbReference type="SMART" id="SM00530">
    <property type="entry name" value="HTH_XRE"/>
    <property type="match status" value="1"/>
</dbReference>
<dbReference type="InterPro" id="IPR014057">
    <property type="entry name" value="HI1420"/>
</dbReference>
<dbReference type="CDD" id="cd00093">
    <property type="entry name" value="HTH_XRE"/>
    <property type="match status" value="1"/>
</dbReference>
<evidence type="ECO:0000259" key="1">
    <source>
        <dbReference type="PROSITE" id="PS50943"/>
    </source>
</evidence>
<dbReference type="NCBIfam" id="TIGR02684">
    <property type="entry name" value="dnstrm_HI1420"/>
    <property type="match status" value="1"/>
</dbReference>
<protein>
    <submittedName>
        <fullName evidence="2">HTH cro/C1-type domain-containing protein</fullName>
    </submittedName>
</protein>
<accession>A0ABU7U0X8</accession>
<dbReference type="EMBL" id="JAWJZY010000002">
    <property type="protein sequence ID" value="MEE8658539.1"/>
    <property type="molecule type" value="Genomic_DNA"/>
</dbReference>
<dbReference type="Proteomes" id="UP001312908">
    <property type="component" value="Unassembled WGS sequence"/>
</dbReference>
<dbReference type="Pfam" id="PF21716">
    <property type="entry name" value="dnstrm_HI1420"/>
    <property type="match status" value="1"/>
</dbReference>
<dbReference type="PANTHER" id="PTHR40275:SF1">
    <property type="entry name" value="SSL7038 PROTEIN"/>
    <property type="match status" value="1"/>
</dbReference>
<evidence type="ECO:0000313" key="3">
    <source>
        <dbReference type="Proteomes" id="UP001312908"/>
    </source>
</evidence>
<evidence type="ECO:0000313" key="2">
    <source>
        <dbReference type="EMBL" id="MEE8658539.1"/>
    </source>
</evidence>